<keyword evidence="1" id="KW-0645">Protease</keyword>
<dbReference type="NCBIfam" id="NF000642">
    <property type="entry name" value="PRK00024.1"/>
    <property type="match status" value="1"/>
</dbReference>
<evidence type="ECO:0000256" key="1">
    <source>
        <dbReference type="ARBA" id="ARBA00022670"/>
    </source>
</evidence>
<reference evidence="8 9" key="1">
    <citation type="submission" date="2010-12" db="EMBL/GenBank/DDBJ databases">
        <authorList>
            <person name="Muzny D."/>
            <person name="Qin X."/>
            <person name="Deng J."/>
            <person name="Jiang H."/>
            <person name="Liu Y."/>
            <person name="Qu J."/>
            <person name="Song X.-Z."/>
            <person name="Zhang L."/>
            <person name="Thornton R."/>
            <person name="Coyle M."/>
            <person name="Francisco L."/>
            <person name="Jackson L."/>
            <person name="Javaid M."/>
            <person name="Korchina V."/>
            <person name="Kovar C."/>
            <person name="Mata R."/>
            <person name="Mathew T."/>
            <person name="Ngo R."/>
            <person name="Nguyen L."/>
            <person name="Nguyen N."/>
            <person name="Okwuonu G."/>
            <person name="Ongeri F."/>
            <person name="Pham C."/>
            <person name="Simmons D."/>
            <person name="Wilczek-Boney K."/>
            <person name="Hale W."/>
            <person name="Jakkamsetti A."/>
            <person name="Pham P."/>
            <person name="Ruth R."/>
            <person name="San Lucas F."/>
            <person name="Warren J."/>
            <person name="Zhang J."/>
            <person name="Zhao Z."/>
            <person name="Zhou C."/>
            <person name="Zhu D."/>
            <person name="Lee S."/>
            <person name="Bess C."/>
            <person name="Blankenburg K."/>
            <person name="Forbes L."/>
            <person name="Fu Q."/>
            <person name="Gubbala S."/>
            <person name="Hirani K."/>
            <person name="Jayaseelan J.C."/>
            <person name="Lara F."/>
            <person name="Munidasa M."/>
            <person name="Palculict T."/>
            <person name="Patil S."/>
            <person name="Pu L.-L."/>
            <person name="Saada N."/>
            <person name="Tang L."/>
            <person name="Weissenberger G."/>
            <person name="Zhu Y."/>
            <person name="Hemphill L."/>
            <person name="Shang Y."/>
            <person name="Youmans B."/>
            <person name="Ayvaz T."/>
            <person name="Ross M."/>
            <person name="Santibanez J."/>
            <person name="Aqrawi P."/>
            <person name="Gross S."/>
            <person name="Joshi V."/>
            <person name="Fowler G."/>
            <person name="Nazareth L."/>
            <person name="Reid J."/>
            <person name="Worley K."/>
            <person name="Petrosino J."/>
            <person name="Highlander S."/>
            <person name="Gibbs R."/>
        </authorList>
    </citation>
    <scope>NUCLEOTIDE SEQUENCE [LARGE SCALE GENOMIC DNA]</scope>
    <source>
        <strain evidence="8 9">ATCC 33393</strain>
    </source>
</reference>
<keyword evidence="3" id="KW-0378">Hydrolase</keyword>
<evidence type="ECO:0000256" key="2">
    <source>
        <dbReference type="ARBA" id="ARBA00022723"/>
    </source>
</evidence>
<dbReference type="InterPro" id="IPR025657">
    <property type="entry name" value="RadC_JAB"/>
</dbReference>
<evidence type="ECO:0000313" key="8">
    <source>
        <dbReference type="EMBL" id="EFU68341.1"/>
    </source>
</evidence>
<evidence type="ECO:0000256" key="4">
    <source>
        <dbReference type="ARBA" id="ARBA00022833"/>
    </source>
</evidence>
<dbReference type="InterPro" id="IPR010994">
    <property type="entry name" value="RuvA_2-like"/>
</dbReference>
<dbReference type="PANTHER" id="PTHR30471">
    <property type="entry name" value="DNA REPAIR PROTEIN RADC"/>
    <property type="match status" value="1"/>
</dbReference>
<evidence type="ECO:0000256" key="5">
    <source>
        <dbReference type="ARBA" id="ARBA00023049"/>
    </source>
</evidence>
<dbReference type="GO" id="GO:0006508">
    <property type="term" value="P:proteolysis"/>
    <property type="evidence" value="ECO:0007669"/>
    <property type="project" value="UniProtKB-KW"/>
</dbReference>
<protein>
    <submittedName>
        <fullName evidence="8">DNA repair protein RadC</fullName>
    </submittedName>
</protein>
<dbReference type="STRING" id="739.GCA_001059425_00211"/>
<gene>
    <name evidence="8" type="primary">radC</name>
    <name evidence="8" type="ORF">HMPREF9064_0214</name>
</gene>
<dbReference type="InterPro" id="IPR037518">
    <property type="entry name" value="MPN"/>
</dbReference>
<dbReference type="Proteomes" id="UP000032871">
    <property type="component" value="Unassembled WGS sequence"/>
</dbReference>
<sequence>MNSESVIFCEVKEMNEALMPREKLLKYGVATLTDAELLAIFLRTGIKDCPVMQLSKNVLQHFGSLRGLISANQKQFCAVKGIGITQFIQLQACTEMTRRYLLAELKEGYCFSSSETVKMYLQTELENTEREIFLVLFLDNQHRLIKQERLFLGTINKAMVYPREVIKEALACNAAAIILAHNHPSGVAEPSFSDRQITETIKQAAELVEIRVLDHFVIGKGNYFSFAEQNLL</sequence>
<comment type="similarity">
    <text evidence="6">Belongs to the UPF0758 family.</text>
</comment>
<dbReference type="NCBIfam" id="TIGR00608">
    <property type="entry name" value="radc"/>
    <property type="match status" value="1"/>
</dbReference>
<dbReference type="SUPFAM" id="SSF47781">
    <property type="entry name" value="RuvA domain 2-like"/>
    <property type="match status" value="1"/>
</dbReference>
<evidence type="ECO:0000313" key="9">
    <source>
        <dbReference type="Proteomes" id="UP000032871"/>
    </source>
</evidence>
<dbReference type="EMBL" id="AEPS01000002">
    <property type="protein sequence ID" value="EFU68341.1"/>
    <property type="molecule type" value="Genomic_DNA"/>
</dbReference>
<dbReference type="Gene3D" id="3.40.140.10">
    <property type="entry name" value="Cytidine Deaminase, domain 2"/>
    <property type="match status" value="1"/>
</dbReference>
<comment type="caution">
    <text evidence="8">The sequence shown here is derived from an EMBL/GenBank/DDBJ whole genome shotgun (WGS) entry which is preliminary data.</text>
</comment>
<dbReference type="Pfam" id="PF20582">
    <property type="entry name" value="UPF0758_N"/>
    <property type="match status" value="1"/>
</dbReference>
<keyword evidence="2" id="KW-0479">Metal-binding</keyword>
<dbReference type="PROSITE" id="PS01302">
    <property type="entry name" value="UPF0758"/>
    <property type="match status" value="1"/>
</dbReference>
<keyword evidence="9" id="KW-1185">Reference proteome</keyword>
<dbReference type="Pfam" id="PF04002">
    <property type="entry name" value="RadC"/>
    <property type="match status" value="1"/>
</dbReference>
<dbReference type="HOGENOM" id="CLU_073529_0_1_6"/>
<dbReference type="PANTHER" id="PTHR30471:SF3">
    <property type="entry name" value="UPF0758 PROTEIN YEES-RELATED"/>
    <property type="match status" value="1"/>
</dbReference>
<evidence type="ECO:0000256" key="6">
    <source>
        <dbReference type="RuleBase" id="RU003797"/>
    </source>
</evidence>
<dbReference type="AlphaFoldDB" id="E6KVN2"/>
<accession>E6KVN2</accession>
<dbReference type="CDD" id="cd08071">
    <property type="entry name" value="MPN_DUF2466"/>
    <property type="match status" value="1"/>
</dbReference>
<keyword evidence="4" id="KW-0862">Zinc</keyword>
<dbReference type="InterPro" id="IPR020891">
    <property type="entry name" value="UPF0758_CS"/>
</dbReference>
<dbReference type="InterPro" id="IPR001405">
    <property type="entry name" value="UPF0758"/>
</dbReference>
<evidence type="ECO:0000256" key="3">
    <source>
        <dbReference type="ARBA" id="ARBA00022801"/>
    </source>
</evidence>
<name>E6KVN2_9PAST</name>
<feature type="domain" description="MPN" evidence="7">
    <location>
        <begin position="109"/>
        <end position="232"/>
    </location>
</feature>
<dbReference type="GO" id="GO:0008237">
    <property type="term" value="F:metallopeptidase activity"/>
    <property type="evidence" value="ECO:0007669"/>
    <property type="project" value="UniProtKB-KW"/>
</dbReference>
<proteinExistence type="inferred from homology"/>
<dbReference type="PROSITE" id="PS50249">
    <property type="entry name" value="MPN"/>
    <property type="match status" value="1"/>
</dbReference>
<dbReference type="InterPro" id="IPR046778">
    <property type="entry name" value="UPF0758_N"/>
</dbReference>
<dbReference type="GO" id="GO:0046872">
    <property type="term" value="F:metal ion binding"/>
    <property type="evidence" value="ECO:0007669"/>
    <property type="project" value="UniProtKB-KW"/>
</dbReference>
<keyword evidence="5" id="KW-0482">Metalloprotease</keyword>
<organism evidence="8 9">
    <name type="scientific">Aggregatibacter segnis ATCC 33393</name>
    <dbReference type="NCBI Taxonomy" id="888057"/>
    <lineage>
        <taxon>Bacteria</taxon>
        <taxon>Pseudomonadati</taxon>
        <taxon>Pseudomonadota</taxon>
        <taxon>Gammaproteobacteria</taxon>
        <taxon>Pasteurellales</taxon>
        <taxon>Pasteurellaceae</taxon>
        <taxon>Aggregatibacter</taxon>
    </lineage>
</organism>
<evidence type="ECO:0000259" key="7">
    <source>
        <dbReference type="PROSITE" id="PS50249"/>
    </source>
</evidence>